<dbReference type="KEGG" id="shs:STEHIDRAFT_164075"/>
<dbReference type="AlphaFoldDB" id="R7RW99"/>
<sequence length="349" mass="37007">MSAPRRASSATPGGSGSGTSRPRFLPNAVTRALSPSSLAGVMASGGSTSAARVAALGHVHSVAEIVELVPVDYREVLRTPLNELAATIQKWINARARGRALEQHKAAGTLPTELRGFKPPTFQVGKAFADSDGYKSERDMWEITVSNMTSDFLGSFIKVAAQEVQHYAEVIDPDAVANRLGTAIAGKWALIKESQRYGKIRHVTNEVTGAFEIQYLADQGPSSASIVAFNNINEDIMAYATRIRDVVTSREDIANAKELAKKKLKESADVEMGDATASSSADSSAAVRAEVARQLKEAEKKRAVPSAAKKAAPQKNGKKAKSGQAHKKPGKSGQKGSGPKKDKGKGRAT</sequence>
<dbReference type="OMA" id="WINARAR"/>
<protein>
    <submittedName>
        <fullName evidence="2">Uncharacterized protein</fullName>
    </submittedName>
</protein>
<evidence type="ECO:0000313" key="2">
    <source>
        <dbReference type="EMBL" id="EIM79035.1"/>
    </source>
</evidence>
<gene>
    <name evidence="2" type="ORF">STEHIDRAFT_164075</name>
</gene>
<feature type="compositionally biased region" description="Low complexity" evidence="1">
    <location>
        <begin position="1"/>
        <end position="23"/>
    </location>
</feature>
<accession>R7RW99</accession>
<dbReference type="GeneID" id="18802523"/>
<dbReference type="eggNOG" id="ENOG502SWZ3">
    <property type="taxonomic scope" value="Eukaryota"/>
</dbReference>
<dbReference type="Proteomes" id="UP000053927">
    <property type="component" value="Unassembled WGS sequence"/>
</dbReference>
<name>R7RW99_STEHR</name>
<reference evidence="3" key="1">
    <citation type="journal article" date="2012" name="Science">
        <title>The Paleozoic origin of enzymatic lignin decomposition reconstructed from 31 fungal genomes.</title>
        <authorList>
            <person name="Floudas D."/>
            <person name="Binder M."/>
            <person name="Riley R."/>
            <person name="Barry K."/>
            <person name="Blanchette R.A."/>
            <person name="Henrissat B."/>
            <person name="Martinez A.T."/>
            <person name="Otillar R."/>
            <person name="Spatafora J.W."/>
            <person name="Yadav J.S."/>
            <person name="Aerts A."/>
            <person name="Benoit I."/>
            <person name="Boyd A."/>
            <person name="Carlson A."/>
            <person name="Copeland A."/>
            <person name="Coutinho P.M."/>
            <person name="de Vries R.P."/>
            <person name="Ferreira P."/>
            <person name="Findley K."/>
            <person name="Foster B."/>
            <person name="Gaskell J."/>
            <person name="Glotzer D."/>
            <person name="Gorecki P."/>
            <person name="Heitman J."/>
            <person name="Hesse C."/>
            <person name="Hori C."/>
            <person name="Igarashi K."/>
            <person name="Jurgens J.A."/>
            <person name="Kallen N."/>
            <person name="Kersten P."/>
            <person name="Kohler A."/>
            <person name="Kuees U."/>
            <person name="Kumar T.K.A."/>
            <person name="Kuo A."/>
            <person name="LaButti K."/>
            <person name="Larrondo L.F."/>
            <person name="Lindquist E."/>
            <person name="Ling A."/>
            <person name="Lombard V."/>
            <person name="Lucas S."/>
            <person name="Lundell T."/>
            <person name="Martin R."/>
            <person name="McLaughlin D.J."/>
            <person name="Morgenstern I."/>
            <person name="Morin E."/>
            <person name="Murat C."/>
            <person name="Nagy L.G."/>
            <person name="Nolan M."/>
            <person name="Ohm R.A."/>
            <person name="Patyshakuliyeva A."/>
            <person name="Rokas A."/>
            <person name="Ruiz-Duenas F.J."/>
            <person name="Sabat G."/>
            <person name="Salamov A."/>
            <person name="Samejima M."/>
            <person name="Schmutz J."/>
            <person name="Slot J.C."/>
            <person name="St John F."/>
            <person name="Stenlid J."/>
            <person name="Sun H."/>
            <person name="Sun S."/>
            <person name="Syed K."/>
            <person name="Tsang A."/>
            <person name="Wiebenga A."/>
            <person name="Young D."/>
            <person name="Pisabarro A."/>
            <person name="Eastwood D.C."/>
            <person name="Martin F."/>
            <person name="Cullen D."/>
            <person name="Grigoriev I.V."/>
            <person name="Hibbett D.S."/>
        </authorList>
    </citation>
    <scope>NUCLEOTIDE SEQUENCE [LARGE SCALE GENOMIC DNA]</scope>
    <source>
        <strain evidence="3">FP-91666</strain>
    </source>
</reference>
<feature type="compositionally biased region" description="Basic residues" evidence="1">
    <location>
        <begin position="316"/>
        <end position="330"/>
    </location>
</feature>
<feature type="compositionally biased region" description="Low complexity" evidence="1">
    <location>
        <begin position="274"/>
        <end position="286"/>
    </location>
</feature>
<dbReference type="RefSeq" id="XP_007311867.1">
    <property type="nucleotide sequence ID" value="XM_007311805.1"/>
</dbReference>
<feature type="region of interest" description="Disordered" evidence="1">
    <location>
        <begin position="264"/>
        <end position="349"/>
    </location>
</feature>
<organism evidence="2 3">
    <name type="scientific">Stereum hirsutum (strain FP-91666)</name>
    <name type="common">White-rot fungus</name>
    <dbReference type="NCBI Taxonomy" id="721885"/>
    <lineage>
        <taxon>Eukaryota</taxon>
        <taxon>Fungi</taxon>
        <taxon>Dikarya</taxon>
        <taxon>Basidiomycota</taxon>
        <taxon>Agaricomycotina</taxon>
        <taxon>Agaricomycetes</taxon>
        <taxon>Russulales</taxon>
        <taxon>Stereaceae</taxon>
        <taxon>Stereum</taxon>
    </lineage>
</organism>
<dbReference type="EMBL" id="JH687432">
    <property type="protein sequence ID" value="EIM79035.1"/>
    <property type="molecule type" value="Genomic_DNA"/>
</dbReference>
<keyword evidence="3" id="KW-1185">Reference proteome</keyword>
<feature type="region of interest" description="Disordered" evidence="1">
    <location>
        <begin position="1"/>
        <end position="25"/>
    </location>
</feature>
<feature type="compositionally biased region" description="Basic and acidic residues" evidence="1">
    <location>
        <begin position="290"/>
        <end position="302"/>
    </location>
</feature>
<evidence type="ECO:0000313" key="3">
    <source>
        <dbReference type="Proteomes" id="UP000053927"/>
    </source>
</evidence>
<evidence type="ECO:0000256" key="1">
    <source>
        <dbReference type="SAM" id="MobiDB-lite"/>
    </source>
</evidence>
<proteinExistence type="predicted"/>
<dbReference type="OrthoDB" id="3269718at2759"/>